<dbReference type="OrthoDB" id="4524286at2"/>
<dbReference type="SUPFAM" id="SSF55464">
    <property type="entry name" value="Origin of replication-binding domain, RBD-like"/>
    <property type="match status" value="1"/>
</dbReference>
<gene>
    <name evidence="2" type="ORF">GNZ21_10875</name>
</gene>
<dbReference type="EMBL" id="WRPM01000074">
    <property type="protein sequence ID" value="MVT26852.1"/>
    <property type="molecule type" value="Genomic_DNA"/>
</dbReference>
<reference evidence="2 3" key="1">
    <citation type="submission" date="2019-12" db="EMBL/GenBank/DDBJ databases">
        <title>Nesterenkonia muleiensis sp. nov., a novel actinobacterium isolated from sap of Populus euphratica.</title>
        <authorList>
            <person name="Wang R."/>
        </authorList>
    </citation>
    <scope>NUCLEOTIDE SEQUENCE [LARGE SCALE GENOMIC DNA]</scope>
    <source>
        <strain evidence="2 3">F10</strain>
    </source>
</reference>
<dbReference type="InterPro" id="IPR014862">
    <property type="entry name" value="TrwC"/>
</dbReference>
<protein>
    <submittedName>
        <fullName evidence="2">Relaxase domain-containing protein</fullName>
    </submittedName>
</protein>
<evidence type="ECO:0000313" key="2">
    <source>
        <dbReference type="EMBL" id="MVT26852.1"/>
    </source>
</evidence>
<keyword evidence="3" id="KW-1185">Reference proteome</keyword>
<evidence type="ECO:0000259" key="1">
    <source>
        <dbReference type="Pfam" id="PF08751"/>
    </source>
</evidence>
<evidence type="ECO:0000313" key="3">
    <source>
        <dbReference type="Proteomes" id="UP000460157"/>
    </source>
</evidence>
<feature type="domain" description="TrwC relaxase" evidence="1">
    <location>
        <begin position="1"/>
        <end position="96"/>
    </location>
</feature>
<organism evidence="2 3">
    <name type="scientific">Nesterenkonia alkaliphila</name>
    <dbReference type="NCBI Taxonomy" id="1463631"/>
    <lineage>
        <taxon>Bacteria</taxon>
        <taxon>Bacillati</taxon>
        <taxon>Actinomycetota</taxon>
        <taxon>Actinomycetes</taxon>
        <taxon>Micrococcales</taxon>
        <taxon>Micrococcaceae</taxon>
        <taxon>Nesterenkonia</taxon>
    </lineage>
</organism>
<comment type="caution">
    <text evidence="2">The sequence shown here is derived from an EMBL/GenBank/DDBJ whole genome shotgun (WGS) entry which is preliminary data.</text>
</comment>
<proteinExistence type="predicted"/>
<dbReference type="Proteomes" id="UP000460157">
    <property type="component" value="Unassembled WGS sequence"/>
</dbReference>
<dbReference type="Pfam" id="PF08751">
    <property type="entry name" value="TrwC"/>
    <property type="match status" value="1"/>
</dbReference>
<accession>A0A7K1UKK3</accession>
<sequence>MDFTFSVPKPASVVWTVANTGAHALIGQTPRAAVAEVVASMESGVAASCTGATTGNGTAAQVDAARLIATAYDQYDSRADDPHHYARVVVSNKVQTVLDRK</sequence>
<dbReference type="AlphaFoldDB" id="A0A7K1UKK3"/>
<name>A0A7K1UKK3_9MICC</name>